<proteinExistence type="predicted"/>
<protein>
    <recommendedName>
        <fullName evidence="2">MIR domain-containing protein</fullName>
    </recommendedName>
</protein>
<reference evidence="3" key="1">
    <citation type="submission" date="2021-02" db="EMBL/GenBank/DDBJ databases">
        <authorList>
            <person name="Nowell W R."/>
        </authorList>
    </citation>
    <scope>NUCLEOTIDE SEQUENCE</scope>
</reference>
<dbReference type="InterPro" id="IPR013333">
    <property type="entry name" value="Ryan_recept"/>
</dbReference>
<dbReference type="InterPro" id="IPR000699">
    <property type="entry name" value="RIH_dom"/>
</dbReference>
<dbReference type="Gene3D" id="2.80.10.50">
    <property type="match status" value="2"/>
</dbReference>
<dbReference type="GO" id="GO:0005219">
    <property type="term" value="F:ryanodine-sensitive calcium-release channel activity"/>
    <property type="evidence" value="ECO:0007669"/>
    <property type="project" value="InterPro"/>
</dbReference>
<dbReference type="EMBL" id="CAJNRG010016418">
    <property type="protein sequence ID" value="CAF2199527.1"/>
    <property type="molecule type" value="Genomic_DNA"/>
</dbReference>
<dbReference type="GO" id="GO:0033017">
    <property type="term" value="C:sarcoplasmic reticulum membrane"/>
    <property type="evidence" value="ECO:0007669"/>
    <property type="project" value="TreeGrafter"/>
</dbReference>
<evidence type="ECO:0000313" key="4">
    <source>
        <dbReference type="Proteomes" id="UP000663887"/>
    </source>
</evidence>
<dbReference type="InterPro" id="IPR036300">
    <property type="entry name" value="MIR_dom_sf"/>
</dbReference>
<sequence>MATEHMLGAEDDDVQFMRTEDHLCLSCVPVSGVKRMALSGEVFGNRMCHLEDISNEVCCPDLASCIFVLEQAVSVRALQEMVNTTSAEQSSASQGGQTTFRTLLYGHAVLLRHYHSQMYLSCLSTSTSNDKLAFDVGLKEDAQGESCWWTIHPASKQRSEGEKVRFNDDVILVSVFSERYLHAYMSLNELGRVNASFRQQVWSLVPISSGVARVKNPGFVIGGDVIRLMHGNMDHCITTPPPDSQVIDDPGSLFIKSGAACHQARSLWRIECFKIKWYSGFVGWSSLVRLRHVTSGLYLAVVGDENGPKVTCISKKNASAIAVTFEMKMSKEKQTEEAAEQENLGAPTIKYGDTIVFIRHVDSDLWISYETLELTIKGIGKVEEKRIIPVVEGHMDDCFRLVRAQEQEQKTALVIRICNGILGRYSRTDPMSIDAEGVNHLLSKSDVVQALLQDLIGFFSQPSLSLDHEERQLRLKALRNRQDLFQEEGMIRILIAAINFFSERREKTLLLEGVEEKIENITNKLYVVLAALIKGNRANCSNFAQTARLNWLVNRLQSQHASGGVLEVLHSVLVDSPEVLNMITESHILAIIGLLDRNGRDPKVLDVLCSLCVNNGVAVRANQNLICENILQRRDLLLQTALVDHVAW</sequence>
<feature type="domain" description="MIR" evidence="2">
    <location>
        <begin position="100"/>
        <end position="154"/>
    </location>
</feature>
<dbReference type="InterPro" id="IPR016093">
    <property type="entry name" value="MIR_motif"/>
</dbReference>
<keyword evidence="1" id="KW-0677">Repeat</keyword>
<dbReference type="AlphaFoldDB" id="A0A816ZDJ5"/>
<name>A0A816ZDJ5_9BILA</name>
<organism evidence="3 4">
    <name type="scientific">Rotaria magnacalcarata</name>
    <dbReference type="NCBI Taxonomy" id="392030"/>
    <lineage>
        <taxon>Eukaryota</taxon>
        <taxon>Metazoa</taxon>
        <taxon>Spiralia</taxon>
        <taxon>Gnathifera</taxon>
        <taxon>Rotifera</taxon>
        <taxon>Eurotatoria</taxon>
        <taxon>Bdelloidea</taxon>
        <taxon>Philodinida</taxon>
        <taxon>Philodinidae</taxon>
        <taxon>Rotaria</taxon>
    </lineage>
</organism>
<dbReference type="GO" id="GO:0014808">
    <property type="term" value="P:release of sequestered calcium ion into cytosol by sarcoplasmic reticulum"/>
    <property type="evidence" value="ECO:0007669"/>
    <property type="project" value="TreeGrafter"/>
</dbReference>
<dbReference type="Proteomes" id="UP000663887">
    <property type="component" value="Unassembled WGS sequence"/>
</dbReference>
<comment type="caution">
    <text evidence="3">The sequence shown here is derived from an EMBL/GenBank/DDBJ whole genome shotgun (WGS) entry which is preliminary data.</text>
</comment>
<dbReference type="Gene3D" id="1.25.10.30">
    <property type="entry name" value="IP3 receptor type 1 binding core, RIH domain"/>
    <property type="match status" value="1"/>
</dbReference>
<evidence type="ECO:0000256" key="1">
    <source>
        <dbReference type="ARBA" id="ARBA00022737"/>
    </source>
</evidence>
<dbReference type="SUPFAM" id="SSF82109">
    <property type="entry name" value="MIR domain"/>
    <property type="match status" value="2"/>
</dbReference>
<dbReference type="GO" id="GO:0030018">
    <property type="term" value="C:Z disc"/>
    <property type="evidence" value="ECO:0007669"/>
    <property type="project" value="TreeGrafter"/>
</dbReference>
<accession>A0A816ZDJ5</accession>
<evidence type="ECO:0000259" key="2">
    <source>
        <dbReference type="PROSITE" id="PS50919"/>
    </source>
</evidence>
<dbReference type="SUPFAM" id="SSF100909">
    <property type="entry name" value="IP3 receptor type 1 binding core, domain 2"/>
    <property type="match status" value="1"/>
</dbReference>
<gene>
    <name evidence="3" type="ORF">XDN619_LOCUS32707</name>
</gene>
<dbReference type="SMART" id="SM00472">
    <property type="entry name" value="MIR"/>
    <property type="match status" value="4"/>
</dbReference>
<dbReference type="PANTHER" id="PTHR46399">
    <property type="entry name" value="B30.2/SPRY DOMAIN-CONTAINING PROTEIN"/>
    <property type="match status" value="1"/>
</dbReference>
<dbReference type="GO" id="GO:0034704">
    <property type="term" value="C:calcium channel complex"/>
    <property type="evidence" value="ECO:0007669"/>
    <property type="project" value="TreeGrafter"/>
</dbReference>
<dbReference type="GO" id="GO:0042383">
    <property type="term" value="C:sarcolemma"/>
    <property type="evidence" value="ECO:0007669"/>
    <property type="project" value="TreeGrafter"/>
</dbReference>
<dbReference type="GO" id="GO:0005790">
    <property type="term" value="C:smooth endoplasmic reticulum"/>
    <property type="evidence" value="ECO:0007669"/>
    <property type="project" value="TreeGrafter"/>
</dbReference>
<dbReference type="PROSITE" id="PS50919">
    <property type="entry name" value="MIR"/>
    <property type="match status" value="1"/>
</dbReference>
<dbReference type="Pfam" id="PF01365">
    <property type="entry name" value="RYDR_ITPR"/>
    <property type="match status" value="1"/>
</dbReference>
<dbReference type="PRINTS" id="PR00795">
    <property type="entry name" value="RYANODINER"/>
</dbReference>
<dbReference type="Pfam" id="PF08709">
    <property type="entry name" value="Ins145_P3_rec"/>
    <property type="match status" value="1"/>
</dbReference>
<dbReference type="InterPro" id="IPR035910">
    <property type="entry name" value="RyR/IP3R_RIH_dom_sf"/>
</dbReference>
<dbReference type="InterPro" id="IPR015925">
    <property type="entry name" value="Ryanodine_IP3_receptor"/>
</dbReference>
<dbReference type="InterPro" id="IPR014821">
    <property type="entry name" value="Ins145_P3_rcpt"/>
</dbReference>
<dbReference type="PANTHER" id="PTHR46399:SF8">
    <property type="entry name" value="B30.2_SPRY DOMAIN-CONTAINING PROTEIN"/>
    <property type="match status" value="1"/>
</dbReference>
<evidence type="ECO:0000313" key="3">
    <source>
        <dbReference type="EMBL" id="CAF2199527.1"/>
    </source>
</evidence>
<dbReference type="Pfam" id="PF02815">
    <property type="entry name" value="MIR"/>
    <property type="match status" value="1"/>
</dbReference>
<dbReference type="GO" id="GO:0006941">
    <property type="term" value="P:striated muscle contraction"/>
    <property type="evidence" value="ECO:0007669"/>
    <property type="project" value="TreeGrafter"/>
</dbReference>